<name>A0A3P1XT10_TANFO</name>
<evidence type="ECO:0000256" key="1">
    <source>
        <dbReference type="SAM" id="MobiDB-lite"/>
    </source>
</evidence>
<reference evidence="3 4" key="1">
    <citation type="submission" date="2018-11" db="EMBL/GenBank/DDBJ databases">
        <title>Genomes From Bacteria Associated with the Canine Oral Cavity: a Test Case for Automated Genome-Based Taxonomic Assignment.</title>
        <authorList>
            <person name="Coil D.A."/>
            <person name="Jospin G."/>
            <person name="Darling A.E."/>
            <person name="Wallis C."/>
            <person name="Davis I.J."/>
            <person name="Harris S."/>
            <person name="Eisen J.A."/>
            <person name="Holcombe L.J."/>
            <person name="O'Flynn C."/>
        </authorList>
    </citation>
    <scope>NUCLEOTIDE SEQUENCE [LARGE SCALE GENOMIC DNA]</scope>
    <source>
        <strain evidence="3 4">OH2617_COT-023</strain>
    </source>
</reference>
<dbReference type="EMBL" id="RQYS01000024">
    <property type="protein sequence ID" value="RRD61077.1"/>
    <property type="molecule type" value="Genomic_DNA"/>
</dbReference>
<keyword evidence="2" id="KW-0732">Signal</keyword>
<dbReference type="OrthoDB" id="9805832at2"/>
<dbReference type="AlphaFoldDB" id="A0A3P1XT10"/>
<protein>
    <recommendedName>
        <fullName evidence="5">Periplasmic heavy metal sensor</fullName>
    </recommendedName>
</protein>
<organism evidence="3 4">
    <name type="scientific">Tannerella forsythia</name>
    <name type="common">Bacteroides forsythus</name>
    <dbReference type="NCBI Taxonomy" id="28112"/>
    <lineage>
        <taxon>Bacteria</taxon>
        <taxon>Pseudomonadati</taxon>
        <taxon>Bacteroidota</taxon>
        <taxon>Bacteroidia</taxon>
        <taxon>Bacteroidales</taxon>
        <taxon>Tannerellaceae</taxon>
        <taxon>Tannerella</taxon>
    </lineage>
</organism>
<sequence>MMKKIFIIATFLLSLPLLAIARQTDGGETSRPDTLRRQSLLSAGDKDRLIPVSREQAEILVTKLVTAALEADSIDRQRELDELVMRTKMEALKRKLIDEALARRYNAGLEQRLDRLEKLLMLQLVNNANVPADVLQTILTPQTNTTAPVVLQPIAPAEPDTQKAPATEEETATPDSAKKEIEAP</sequence>
<evidence type="ECO:0000256" key="2">
    <source>
        <dbReference type="SAM" id="SignalP"/>
    </source>
</evidence>
<feature type="signal peptide" evidence="2">
    <location>
        <begin position="1"/>
        <end position="21"/>
    </location>
</feature>
<evidence type="ECO:0000313" key="3">
    <source>
        <dbReference type="EMBL" id="RRD61077.1"/>
    </source>
</evidence>
<accession>A0A3P1XT10</accession>
<evidence type="ECO:0000313" key="4">
    <source>
        <dbReference type="Proteomes" id="UP000278609"/>
    </source>
</evidence>
<feature type="region of interest" description="Disordered" evidence="1">
    <location>
        <begin position="153"/>
        <end position="184"/>
    </location>
</feature>
<gene>
    <name evidence="3" type="ORF">EII40_06570</name>
</gene>
<dbReference type="Proteomes" id="UP000278609">
    <property type="component" value="Unassembled WGS sequence"/>
</dbReference>
<proteinExistence type="predicted"/>
<feature type="chain" id="PRO_5018216380" description="Periplasmic heavy metal sensor" evidence="2">
    <location>
        <begin position="22"/>
        <end position="184"/>
    </location>
</feature>
<dbReference type="RefSeq" id="WP_124751478.1">
    <property type="nucleotide sequence ID" value="NZ_RQYS01000024.1"/>
</dbReference>
<comment type="caution">
    <text evidence="3">The sequence shown here is derived from an EMBL/GenBank/DDBJ whole genome shotgun (WGS) entry which is preliminary data.</text>
</comment>
<evidence type="ECO:0008006" key="5">
    <source>
        <dbReference type="Google" id="ProtNLM"/>
    </source>
</evidence>